<protein>
    <submittedName>
        <fullName evidence="2">Uncharacterized protein</fullName>
    </submittedName>
</protein>
<organism evidence="2">
    <name type="scientific">Arion vulgaris</name>
    <dbReference type="NCBI Taxonomy" id="1028688"/>
    <lineage>
        <taxon>Eukaryota</taxon>
        <taxon>Metazoa</taxon>
        <taxon>Spiralia</taxon>
        <taxon>Lophotrochozoa</taxon>
        <taxon>Mollusca</taxon>
        <taxon>Gastropoda</taxon>
        <taxon>Heterobranchia</taxon>
        <taxon>Euthyneura</taxon>
        <taxon>Panpulmonata</taxon>
        <taxon>Eupulmonata</taxon>
        <taxon>Stylommatophora</taxon>
        <taxon>Helicina</taxon>
        <taxon>Arionoidea</taxon>
        <taxon>Arionidae</taxon>
        <taxon>Arion</taxon>
    </lineage>
</organism>
<feature type="non-terminal residue" evidence="2">
    <location>
        <position position="78"/>
    </location>
</feature>
<evidence type="ECO:0000313" key="2">
    <source>
        <dbReference type="EMBL" id="CEK62389.1"/>
    </source>
</evidence>
<accession>A0A0B6Z1D4</accession>
<evidence type="ECO:0000256" key="1">
    <source>
        <dbReference type="SAM" id="MobiDB-lite"/>
    </source>
</evidence>
<feature type="non-terminal residue" evidence="2">
    <location>
        <position position="1"/>
    </location>
</feature>
<feature type="region of interest" description="Disordered" evidence="1">
    <location>
        <begin position="31"/>
        <end position="63"/>
    </location>
</feature>
<proteinExistence type="predicted"/>
<sequence>NSIFAHGAKVSLRARADRTLTGSHHNLISAWSPQYTDDKGQPVQSNSAPNSARHKKKTGRSLSIKKVLSQSFFNPSKT</sequence>
<reference evidence="2" key="1">
    <citation type="submission" date="2014-12" db="EMBL/GenBank/DDBJ databases">
        <title>Insight into the proteome of Arion vulgaris.</title>
        <authorList>
            <person name="Aradska J."/>
            <person name="Bulat T."/>
            <person name="Smidak R."/>
            <person name="Sarate P."/>
            <person name="Gangsoo J."/>
            <person name="Sialana F."/>
            <person name="Bilban M."/>
            <person name="Lubec G."/>
        </authorList>
    </citation>
    <scope>NUCLEOTIDE SEQUENCE</scope>
    <source>
        <tissue evidence="2">Skin</tissue>
    </source>
</reference>
<dbReference type="EMBL" id="HACG01015524">
    <property type="protein sequence ID" value="CEK62389.1"/>
    <property type="molecule type" value="Transcribed_RNA"/>
</dbReference>
<name>A0A0B6Z1D4_9EUPU</name>
<dbReference type="AlphaFoldDB" id="A0A0B6Z1D4"/>
<gene>
    <name evidence="2" type="primary">ORF45047</name>
</gene>